<proteinExistence type="predicted"/>
<evidence type="ECO:0000313" key="1">
    <source>
        <dbReference type="Proteomes" id="UP000887576"/>
    </source>
</evidence>
<evidence type="ECO:0000313" key="2">
    <source>
        <dbReference type="WBParaSite" id="JU765_v2.g9376.t2"/>
    </source>
</evidence>
<name>A0AC34RRJ7_9BILA</name>
<sequence>MSSNNESEDFLEKTMEELLNVQKRESERRRKDNEFLNRQLVLQTDQSENQRKNEQENHRKDESLLIDVTRQNTMVQQHQFAQFQAQINALHNSYNAQLSDMKNRWDRDVAALKSQLQAKDYEIGNLQSDVRRLTRERNDAYRLAEEMKNKKTNSKYHIVVLVEGGIEKTTEFSNEEDATETALLAFHTFKTKSFAQPLEKPQKRTLQPQQTSFEERNAENSKIGKKAKKQTKTIDSLTSNEFISQWTTTLTQIVESMQESNENNSRRLERIIDRLQNNQVEFQGILVSEQQKTREFMREILSQNADLHMRTAQIEILSQNADLHMRTAQMLTDMNVKTLENATAQQNRFLEHQQHVLAIENDRQQREDTARILREEREALERRDHEWRMEQIRNKPHRPTGLFGTIGGWIDSIF</sequence>
<reference evidence="2" key="1">
    <citation type="submission" date="2022-11" db="UniProtKB">
        <authorList>
            <consortium name="WormBaseParasite"/>
        </authorList>
    </citation>
    <scope>IDENTIFICATION</scope>
</reference>
<dbReference type="WBParaSite" id="JU765_v2.g9376.t2">
    <property type="protein sequence ID" value="JU765_v2.g9376.t2"/>
    <property type="gene ID" value="JU765_v2.g9376"/>
</dbReference>
<protein>
    <submittedName>
        <fullName evidence="2">Uncharacterized protein</fullName>
    </submittedName>
</protein>
<organism evidence="1 2">
    <name type="scientific">Panagrolaimus sp. JU765</name>
    <dbReference type="NCBI Taxonomy" id="591449"/>
    <lineage>
        <taxon>Eukaryota</taxon>
        <taxon>Metazoa</taxon>
        <taxon>Ecdysozoa</taxon>
        <taxon>Nematoda</taxon>
        <taxon>Chromadorea</taxon>
        <taxon>Rhabditida</taxon>
        <taxon>Tylenchina</taxon>
        <taxon>Panagrolaimomorpha</taxon>
        <taxon>Panagrolaimoidea</taxon>
        <taxon>Panagrolaimidae</taxon>
        <taxon>Panagrolaimus</taxon>
    </lineage>
</organism>
<accession>A0AC34RRJ7</accession>
<dbReference type="Proteomes" id="UP000887576">
    <property type="component" value="Unplaced"/>
</dbReference>